<organism evidence="1">
    <name type="scientific">viral metagenome</name>
    <dbReference type="NCBI Taxonomy" id="1070528"/>
    <lineage>
        <taxon>unclassified sequences</taxon>
        <taxon>metagenomes</taxon>
        <taxon>organismal metagenomes</taxon>
    </lineage>
</organism>
<evidence type="ECO:0000313" key="1">
    <source>
        <dbReference type="EMBL" id="QJA97316.1"/>
    </source>
</evidence>
<sequence>MKRVFEIEYPDECGEYWMNQDNLMLCINAYCENRDGRIKAVDVTDKVID</sequence>
<dbReference type="AlphaFoldDB" id="A0A6M3LPW1"/>
<proteinExistence type="predicted"/>
<accession>A0A6M3LPW1</accession>
<protein>
    <submittedName>
        <fullName evidence="1">Uncharacterized protein</fullName>
    </submittedName>
</protein>
<reference evidence="1" key="1">
    <citation type="submission" date="2020-03" db="EMBL/GenBank/DDBJ databases">
        <title>The deep terrestrial virosphere.</title>
        <authorList>
            <person name="Holmfeldt K."/>
            <person name="Nilsson E."/>
            <person name="Simone D."/>
            <person name="Lopez-Fernandez M."/>
            <person name="Wu X."/>
            <person name="de Brujin I."/>
            <person name="Lundin D."/>
            <person name="Andersson A."/>
            <person name="Bertilsson S."/>
            <person name="Dopson M."/>
        </authorList>
    </citation>
    <scope>NUCLEOTIDE SEQUENCE</scope>
    <source>
        <strain evidence="1">MM415B06356</strain>
    </source>
</reference>
<name>A0A6M3LPW1_9ZZZZ</name>
<dbReference type="EMBL" id="MT143482">
    <property type="protein sequence ID" value="QJA97316.1"/>
    <property type="molecule type" value="Genomic_DNA"/>
</dbReference>
<gene>
    <name evidence="1" type="ORF">MM415B06356_0008</name>
</gene>